<comment type="caution">
    <text evidence="4">The sequence shown here is derived from an EMBL/GenBank/DDBJ whole genome shotgun (WGS) entry which is preliminary data.</text>
</comment>
<dbReference type="Proteomes" id="UP001152178">
    <property type="component" value="Unassembled WGS sequence"/>
</dbReference>
<dbReference type="InterPro" id="IPR009057">
    <property type="entry name" value="Homeodomain-like_sf"/>
</dbReference>
<evidence type="ECO:0000313" key="5">
    <source>
        <dbReference type="Proteomes" id="UP001152178"/>
    </source>
</evidence>
<name>A0ABT4QTV0_9HYPH</name>
<protein>
    <submittedName>
        <fullName evidence="4">TetR/AcrR family transcriptional regulator</fullName>
    </submittedName>
</protein>
<dbReference type="EMBL" id="JAPFQA010000004">
    <property type="protein sequence ID" value="MCZ8544828.1"/>
    <property type="molecule type" value="Genomic_DNA"/>
</dbReference>
<keyword evidence="1 2" id="KW-0238">DNA-binding</keyword>
<dbReference type="RefSeq" id="WP_269905347.1">
    <property type="nucleotide sequence ID" value="NZ_JAPFQA010000004.1"/>
</dbReference>
<sequence length="221" mass="24664">MKAPVKPKRSYNSSRRRDQAAETRKVILEAAQRLFEGQGYGATTMNAIAAAASVSFKTVYLAFETKGGVLNALWDLLLRGAEDAAPVGALPWYREVMEEPDPQRQLRLNARNSRMVKQRIGAVTGVIRSAAPLDPDIDKLWRRIQVSFYDNQRAIVTTIAAKNALRPDLDVTRAADILWTLNHPDLWLLLVGERGWTPEAYEQWFGDIACSQLLGANSQGK</sequence>
<feature type="DNA-binding region" description="H-T-H motif" evidence="2">
    <location>
        <begin position="44"/>
        <end position="63"/>
    </location>
</feature>
<dbReference type="PROSITE" id="PS50977">
    <property type="entry name" value="HTH_TETR_2"/>
    <property type="match status" value="1"/>
</dbReference>
<gene>
    <name evidence="4" type="ORF">OOJ09_11600</name>
</gene>
<feature type="domain" description="HTH tetR-type" evidence="3">
    <location>
        <begin position="21"/>
        <end position="81"/>
    </location>
</feature>
<dbReference type="SUPFAM" id="SSF46689">
    <property type="entry name" value="Homeodomain-like"/>
    <property type="match status" value="1"/>
</dbReference>
<dbReference type="PANTHER" id="PTHR30055:SF223">
    <property type="entry name" value="HTH-TYPE TRANSCRIPTIONAL REGULATOR UIDR"/>
    <property type="match status" value="1"/>
</dbReference>
<dbReference type="Gene3D" id="1.10.357.10">
    <property type="entry name" value="Tetracycline Repressor, domain 2"/>
    <property type="match status" value="1"/>
</dbReference>
<dbReference type="PANTHER" id="PTHR30055">
    <property type="entry name" value="HTH-TYPE TRANSCRIPTIONAL REGULATOR RUTR"/>
    <property type="match status" value="1"/>
</dbReference>
<keyword evidence="5" id="KW-1185">Reference proteome</keyword>
<dbReference type="PRINTS" id="PR00455">
    <property type="entry name" value="HTHTETR"/>
</dbReference>
<accession>A0ABT4QTV0</accession>
<evidence type="ECO:0000259" key="3">
    <source>
        <dbReference type="PROSITE" id="PS50977"/>
    </source>
</evidence>
<organism evidence="4 5">
    <name type="scientific">Mesorhizobium qingshengii</name>
    <dbReference type="NCBI Taxonomy" id="1165689"/>
    <lineage>
        <taxon>Bacteria</taxon>
        <taxon>Pseudomonadati</taxon>
        <taxon>Pseudomonadota</taxon>
        <taxon>Alphaproteobacteria</taxon>
        <taxon>Hyphomicrobiales</taxon>
        <taxon>Phyllobacteriaceae</taxon>
        <taxon>Mesorhizobium</taxon>
    </lineage>
</organism>
<evidence type="ECO:0000256" key="2">
    <source>
        <dbReference type="PROSITE-ProRule" id="PRU00335"/>
    </source>
</evidence>
<dbReference type="InterPro" id="IPR001647">
    <property type="entry name" value="HTH_TetR"/>
</dbReference>
<reference evidence="4" key="1">
    <citation type="submission" date="2022-11" db="EMBL/GenBank/DDBJ databases">
        <authorList>
            <person name="Coimbra C."/>
        </authorList>
    </citation>
    <scope>NUCLEOTIDE SEQUENCE</scope>
    <source>
        <strain evidence="4">Jales19</strain>
    </source>
</reference>
<proteinExistence type="predicted"/>
<evidence type="ECO:0000313" key="4">
    <source>
        <dbReference type="EMBL" id="MCZ8544828.1"/>
    </source>
</evidence>
<dbReference type="InterPro" id="IPR050109">
    <property type="entry name" value="HTH-type_TetR-like_transc_reg"/>
</dbReference>
<dbReference type="Pfam" id="PF00440">
    <property type="entry name" value="TetR_N"/>
    <property type="match status" value="1"/>
</dbReference>
<evidence type="ECO:0000256" key="1">
    <source>
        <dbReference type="ARBA" id="ARBA00023125"/>
    </source>
</evidence>